<proteinExistence type="predicted"/>
<sequence>MSERSPSISAICFVGGAGRARTDDDRIMSRAIDRSSLRHGRQTPHFLQRVFYFAFSALIMDQAPCRWGKRGKAVDPSNSSKDGLHD</sequence>
<protein>
    <submittedName>
        <fullName evidence="1">Unannotated protein</fullName>
    </submittedName>
</protein>
<reference evidence="1" key="1">
    <citation type="submission" date="2020-05" db="EMBL/GenBank/DDBJ databases">
        <authorList>
            <person name="Chiriac C."/>
            <person name="Salcher M."/>
            <person name="Ghai R."/>
            <person name="Kavagutti S V."/>
        </authorList>
    </citation>
    <scope>NUCLEOTIDE SEQUENCE</scope>
</reference>
<organism evidence="1">
    <name type="scientific">freshwater metagenome</name>
    <dbReference type="NCBI Taxonomy" id="449393"/>
    <lineage>
        <taxon>unclassified sequences</taxon>
        <taxon>metagenomes</taxon>
        <taxon>ecological metagenomes</taxon>
    </lineage>
</organism>
<dbReference type="AlphaFoldDB" id="A0A6J6ZWB4"/>
<accession>A0A6J6ZWB4</accession>
<dbReference type="EMBL" id="CAFABK010000012">
    <property type="protein sequence ID" value="CAB4824816.1"/>
    <property type="molecule type" value="Genomic_DNA"/>
</dbReference>
<evidence type="ECO:0000313" key="1">
    <source>
        <dbReference type="EMBL" id="CAB4824816.1"/>
    </source>
</evidence>
<name>A0A6J6ZWB4_9ZZZZ</name>
<gene>
    <name evidence="1" type="ORF">UFOPK3204_00407</name>
</gene>